<dbReference type="RefSeq" id="WP_199385205.1">
    <property type="nucleotide sequence ID" value="NZ_JAEMHM010000013.1"/>
</dbReference>
<dbReference type="InterPro" id="IPR024775">
    <property type="entry name" value="DinB-like"/>
</dbReference>
<proteinExistence type="predicted"/>
<gene>
    <name evidence="2" type="ORF">JFN93_16420</name>
</gene>
<evidence type="ECO:0000259" key="1">
    <source>
        <dbReference type="Pfam" id="PF12867"/>
    </source>
</evidence>
<dbReference type="Pfam" id="PF12867">
    <property type="entry name" value="DinB_2"/>
    <property type="match status" value="1"/>
</dbReference>
<dbReference type="Gene3D" id="1.20.120.450">
    <property type="entry name" value="dinb family like domain"/>
    <property type="match status" value="1"/>
</dbReference>
<accession>A0A8J7JMU2</accession>
<dbReference type="InterPro" id="IPR034660">
    <property type="entry name" value="DinB/YfiT-like"/>
</dbReference>
<dbReference type="EMBL" id="JAEMHM010000013">
    <property type="protein sequence ID" value="MBJ6726300.1"/>
    <property type="molecule type" value="Genomic_DNA"/>
</dbReference>
<organism evidence="2 3">
    <name type="scientific">Geomesophilobacter sediminis</name>
    <dbReference type="NCBI Taxonomy" id="2798584"/>
    <lineage>
        <taxon>Bacteria</taxon>
        <taxon>Pseudomonadati</taxon>
        <taxon>Thermodesulfobacteriota</taxon>
        <taxon>Desulfuromonadia</taxon>
        <taxon>Geobacterales</taxon>
        <taxon>Geobacteraceae</taxon>
        <taxon>Geomesophilobacter</taxon>
    </lineage>
</organism>
<dbReference type="SUPFAM" id="SSF109854">
    <property type="entry name" value="DinB/YfiT-like putative metalloenzymes"/>
    <property type="match status" value="1"/>
</dbReference>
<dbReference type="Proteomes" id="UP000636888">
    <property type="component" value="Unassembled WGS sequence"/>
</dbReference>
<comment type="caution">
    <text evidence="2">The sequence shown here is derived from an EMBL/GenBank/DDBJ whole genome shotgun (WGS) entry which is preliminary data.</text>
</comment>
<feature type="domain" description="DinB-like" evidence="1">
    <location>
        <begin position="21"/>
        <end position="147"/>
    </location>
</feature>
<reference evidence="2" key="1">
    <citation type="submission" date="2020-12" db="EMBL/GenBank/DDBJ databases">
        <title>Geomonas sp. Red875, isolated from river sediment.</title>
        <authorList>
            <person name="Xu Z."/>
            <person name="Zhang Z."/>
            <person name="Masuda Y."/>
            <person name="Itoh H."/>
            <person name="Senoo K."/>
        </authorList>
    </citation>
    <scope>NUCLEOTIDE SEQUENCE</scope>
    <source>
        <strain evidence="2">Red875</strain>
    </source>
</reference>
<name>A0A8J7JMU2_9BACT</name>
<keyword evidence="3" id="KW-1185">Reference proteome</keyword>
<protein>
    <submittedName>
        <fullName evidence="2">DinB family protein</fullName>
    </submittedName>
</protein>
<evidence type="ECO:0000313" key="3">
    <source>
        <dbReference type="Proteomes" id="UP000636888"/>
    </source>
</evidence>
<sequence>MEREQQMRKQLMQLLEGGNAHMTFEEVLEDFPLAHINTKPPKTPYSFWHFVEHIRIAQWDILAFIRNPRHVSPNYPEGYRPAPDAVASEAQWQKSIASVQADLEALKKMVHDPGVDLFAPIPHAPGYTVFREVLVAACHNSYHIGEIALMRQVLDLWPEGKKYLTGRPD</sequence>
<evidence type="ECO:0000313" key="2">
    <source>
        <dbReference type="EMBL" id="MBJ6726300.1"/>
    </source>
</evidence>
<dbReference type="AlphaFoldDB" id="A0A8J7JMU2"/>